<protein>
    <submittedName>
        <fullName evidence="2">Highly reducing polyketide synthase FUM1</fullName>
    </submittedName>
</protein>
<keyword evidence="3" id="KW-1185">Reference proteome</keyword>
<evidence type="ECO:0000256" key="1">
    <source>
        <dbReference type="SAM" id="MobiDB-lite"/>
    </source>
</evidence>
<proteinExistence type="predicted"/>
<dbReference type="Proteomes" id="UP001201980">
    <property type="component" value="Unassembled WGS sequence"/>
</dbReference>
<evidence type="ECO:0000313" key="2">
    <source>
        <dbReference type="EMBL" id="KAJ2892166.1"/>
    </source>
</evidence>
<feature type="region of interest" description="Disordered" evidence="1">
    <location>
        <begin position="1"/>
        <end position="24"/>
    </location>
</feature>
<gene>
    <name evidence="2" type="ORF">MKZ38_010174</name>
</gene>
<evidence type="ECO:0000313" key="3">
    <source>
        <dbReference type="Proteomes" id="UP001201980"/>
    </source>
</evidence>
<dbReference type="EMBL" id="JAKWBI020000874">
    <property type="protein sequence ID" value="KAJ2892166.1"/>
    <property type="molecule type" value="Genomic_DNA"/>
</dbReference>
<organism evidence="2 3">
    <name type="scientific">Zalerion maritima</name>
    <dbReference type="NCBI Taxonomy" id="339359"/>
    <lineage>
        <taxon>Eukaryota</taxon>
        <taxon>Fungi</taxon>
        <taxon>Dikarya</taxon>
        <taxon>Ascomycota</taxon>
        <taxon>Pezizomycotina</taxon>
        <taxon>Sordariomycetes</taxon>
        <taxon>Lulworthiomycetidae</taxon>
        <taxon>Lulworthiales</taxon>
        <taxon>Lulworthiaceae</taxon>
        <taxon>Zalerion</taxon>
    </lineage>
</organism>
<comment type="caution">
    <text evidence="2">The sequence shown here is derived from an EMBL/GenBank/DDBJ whole genome shotgun (WGS) entry which is preliminary data.</text>
</comment>
<feature type="region of interest" description="Disordered" evidence="1">
    <location>
        <begin position="41"/>
        <end position="84"/>
    </location>
</feature>
<sequence>MTIALAEQGVMSPTGSRKTFDANADGLCPRVDSGSMCQVNSDDAEYQDQGPRELGGGETQAPQAAGECAPGSALQTQTWPHPELPGGWAEHDARTAALNVDDEIVPYCYERCCWSSACLR</sequence>
<name>A0AAD5RGF9_9PEZI</name>
<reference evidence="2" key="1">
    <citation type="submission" date="2022-07" db="EMBL/GenBank/DDBJ databases">
        <title>Draft genome sequence of Zalerion maritima ATCC 34329, a (micro)plastics degrading marine fungus.</title>
        <authorList>
            <person name="Paco A."/>
            <person name="Goncalves M.F.M."/>
            <person name="Rocha-Santos T.A.P."/>
            <person name="Alves A."/>
        </authorList>
    </citation>
    <scope>NUCLEOTIDE SEQUENCE</scope>
    <source>
        <strain evidence="2">ATCC 34329</strain>
    </source>
</reference>
<dbReference type="AlphaFoldDB" id="A0AAD5RGF9"/>
<accession>A0AAD5RGF9</accession>